<dbReference type="InterPro" id="IPR008928">
    <property type="entry name" value="6-hairpin_glycosidase_sf"/>
</dbReference>
<keyword evidence="10 14" id="KW-0472">Membrane</keyword>
<keyword evidence="13" id="KW-0624">Polysaccharide degradation</keyword>
<comment type="similarity">
    <text evidence="2 13">Belongs to the glycosyl hydrolase 8 (cellulase D) family.</text>
</comment>
<dbReference type="Pfam" id="PF01270">
    <property type="entry name" value="Glyco_hydro_8"/>
    <property type="match status" value="1"/>
</dbReference>
<feature type="transmembrane region" description="Helical" evidence="14">
    <location>
        <begin position="105"/>
        <end position="122"/>
    </location>
</feature>
<evidence type="ECO:0000259" key="15">
    <source>
        <dbReference type="Pfam" id="PF13231"/>
    </source>
</evidence>
<feature type="transmembrane region" description="Helical" evidence="14">
    <location>
        <begin position="20"/>
        <end position="38"/>
    </location>
</feature>
<dbReference type="GO" id="GO:0000272">
    <property type="term" value="P:polysaccharide catabolic process"/>
    <property type="evidence" value="ECO:0007669"/>
    <property type="project" value="UniProtKB-KW"/>
</dbReference>
<evidence type="ECO:0000256" key="11">
    <source>
        <dbReference type="ARBA" id="ARBA00023295"/>
    </source>
</evidence>
<feature type="transmembrane region" description="Helical" evidence="14">
    <location>
        <begin position="78"/>
        <end position="98"/>
    </location>
</feature>
<keyword evidence="3" id="KW-1003">Cell membrane</keyword>
<feature type="domain" description="Glycosyltransferase RgtA/B/C/D-like" evidence="15">
    <location>
        <begin position="89"/>
        <end position="226"/>
    </location>
</feature>
<dbReference type="GO" id="GO:0009103">
    <property type="term" value="P:lipopolysaccharide biosynthetic process"/>
    <property type="evidence" value="ECO:0007669"/>
    <property type="project" value="UniProtKB-ARBA"/>
</dbReference>
<dbReference type="EC" id="3.2.1.-" evidence="13"/>
<comment type="subcellular location">
    <subcellularLocation>
        <location evidence="1">Cell membrane</location>
        <topology evidence="1">Multi-pass membrane protein</topology>
    </subcellularLocation>
</comment>
<dbReference type="EMBL" id="MGHA01000047">
    <property type="protein sequence ID" value="OGM58418.1"/>
    <property type="molecule type" value="Genomic_DNA"/>
</dbReference>
<accession>A0A1F8B4T9</accession>
<keyword evidence="11 13" id="KW-0326">Glycosidase</keyword>
<feature type="transmembrane region" description="Helical" evidence="14">
    <location>
        <begin position="128"/>
        <end position="146"/>
    </location>
</feature>
<evidence type="ECO:0000256" key="7">
    <source>
        <dbReference type="ARBA" id="ARBA00022729"/>
    </source>
</evidence>
<evidence type="ECO:0000256" key="10">
    <source>
        <dbReference type="ARBA" id="ARBA00023136"/>
    </source>
</evidence>
<evidence type="ECO:0000256" key="13">
    <source>
        <dbReference type="RuleBase" id="RU361167"/>
    </source>
</evidence>
<feature type="transmembrane region" description="Helical" evidence="14">
    <location>
        <begin position="294"/>
        <end position="312"/>
    </location>
</feature>
<evidence type="ECO:0000256" key="9">
    <source>
        <dbReference type="ARBA" id="ARBA00022989"/>
    </source>
</evidence>
<proteinExistence type="inferred from homology"/>
<reference evidence="16 17" key="1">
    <citation type="journal article" date="2016" name="Nat. Commun.">
        <title>Thousands of microbial genomes shed light on interconnected biogeochemical processes in an aquifer system.</title>
        <authorList>
            <person name="Anantharaman K."/>
            <person name="Brown C.T."/>
            <person name="Hug L.A."/>
            <person name="Sharon I."/>
            <person name="Castelle C.J."/>
            <person name="Probst A.J."/>
            <person name="Thomas B.C."/>
            <person name="Singh A."/>
            <person name="Wilkins M.J."/>
            <person name="Karaoz U."/>
            <person name="Brodie E.L."/>
            <person name="Williams K.H."/>
            <person name="Hubbard S.S."/>
            <person name="Banfield J.F."/>
        </authorList>
    </citation>
    <scope>NUCLEOTIDE SEQUENCE [LARGE SCALE GENOMIC DNA]</scope>
</reference>
<feature type="transmembrane region" description="Helical" evidence="14">
    <location>
        <begin position="218"/>
        <end position="240"/>
    </location>
</feature>
<feature type="transmembrane region" description="Helical" evidence="14">
    <location>
        <begin position="153"/>
        <end position="170"/>
    </location>
</feature>
<dbReference type="SUPFAM" id="SSF48208">
    <property type="entry name" value="Six-hairpin glycosidases"/>
    <property type="match status" value="1"/>
</dbReference>
<evidence type="ECO:0000256" key="1">
    <source>
        <dbReference type="ARBA" id="ARBA00004651"/>
    </source>
</evidence>
<feature type="active site" description="Nucleophile" evidence="12">
    <location>
        <position position="620"/>
    </location>
</feature>
<evidence type="ECO:0000256" key="5">
    <source>
        <dbReference type="ARBA" id="ARBA00022679"/>
    </source>
</evidence>
<feature type="transmembrane region" description="Helical" evidence="14">
    <location>
        <begin position="368"/>
        <end position="387"/>
    </location>
</feature>
<comment type="caution">
    <text evidence="16">The sequence shown here is derived from an EMBL/GenBank/DDBJ whole genome shotgun (WGS) entry which is preliminary data.</text>
</comment>
<dbReference type="PRINTS" id="PR00735">
    <property type="entry name" value="GLHYDRLASE8"/>
</dbReference>
<keyword evidence="13" id="KW-0119">Carbohydrate metabolism</keyword>
<evidence type="ECO:0000256" key="4">
    <source>
        <dbReference type="ARBA" id="ARBA00022676"/>
    </source>
</evidence>
<dbReference type="GO" id="GO:0016763">
    <property type="term" value="F:pentosyltransferase activity"/>
    <property type="evidence" value="ECO:0007669"/>
    <property type="project" value="TreeGrafter"/>
</dbReference>
<protein>
    <recommendedName>
        <fullName evidence="13">Glucanase</fullName>
        <ecNumber evidence="13">3.2.1.-</ecNumber>
    </recommendedName>
</protein>
<dbReference type="GO" id="GO:0005886">
    <property type="term" value="C:plasma membrane"/>
    <property type="evidence" value="ECO:0007669"/>
    <property type="project" value="UniProtKB-SubCell"/>
</dbReference>
<keyword evidence="9 14" id="KW-1133">Transmembrane helix</keyword>
<evidence type="ECO:0000256" key="2">
    <source>
        <dbReference type="ARBA" id="ARBA00009209"/>
    </source>
</evidence>
<dbReference type="InterPro" id="IPR050297">
    <property type="entry name" value="LipidA_mod_glycosyltrf_83"/>
</dbReference>
<keyword evidence="7" id="KW-0732">Signal</keyword>
<feature type="transmembrane region" description="Helical" evidence="14">
    <location>
        <begin position="176"/>
        <end position="206"/>
    </location>
</feature>
<feature type="transmembrane region" description="Helical" evidence="14">
    <location>
        <begin position="342"/>
        <end position="361"/>
    </location>
</feature>
<dbReference type="Pfam" id="PF13231">
    <property type="entry name" value="PMT_2"/>
    <property type="match status" value="1"/>
</dbReference>
<dbReference type="Proteomes" id="UP000177501">
    <property type="component" value="Unassembled WGS sequence"/>
</dbReference>
<dbReference type="STRING" id="1802514.A2955_05155"/>
<gene>
    <name evidence="16" type="ORF">A2955_05155</name>
</gene>
<dbReference type="PANTHER" id="PTHR33908:SF11">
    <property type="entry name" value="MEMBRANE PROTEIN"/>
    <property type="match status" value="1"/>
</dbReference>
<dbReference type="GO" id="GO:0004553">
    <property type="term" value="F:hydrolase activity, hydrolyzing O-glycosyl compounds"/>
    <property type="evidence" value="ECO:0007669"/>
    <property type="project" value="InterPro"/>
</dbReference>
<keyword evidence="5" id="KW-0808">Transferase</keyword>
<evidence type="ECO:0000256" key="8">
    <source>
        <dbReference type="ARBA" id="ARBA00022801"/>
    </source>
</evidence>
<sequence length="881" mass="102001">MKIQNAIILALWEKIRKNKFEVLLIVFLLLISGISHAYNMFHFPYYENDEGTYMSQAWSILRQGNLAPYTYWYDHAPAGWIFIAFWVTLTGGFFTFGTSIDSGRVFMLVLHLAITIFIYFIAKKLTGRKAPAILAILIFSLSPLAIYFQRRVLLDNIMTFWIFFTIAILLKNKLKLTYIFLSAITFGIAVLTKENAIFFLPAFLYLVYERVHKKQKAFALTSWLIVSGLVISLYFLYALLKNEFFSTGFLGNTSKHVSLMTAFKLQSTRGNTLPFWNTNSDFFINLIEWYKRDYFLVIVGPVATLIGLALSIKNKIFRFPTLLSLLFIVFLIRGGLIIDFYLIPLVPVFSLLIGLVFDYLFRLRNQKIGLIYIGSFSLAVIIPIMFLSGVRTEYFSKDETTPQRETIAWIKRNLDEKAVIVMDDSIYVDLHEPGLINNKVFTNAEWSWKVEKDPEIRDRKLKGDWRNIEYIALSHEILRQIRLFENDFLANAFNNSVKLADWSQNSSSHINLPMYISTNGDWMSIYKVVDKDEITLNETWKFYKKNFIKSYGQIVDQETGKTTSEGQSYAMLKAVWMGDKAAFDGVWAWTRDHMQHREGDKLLSWLWEKDKLVDASSASDADEDIALALIFASKRFDDNKYLVDAKALLADIWRKEVVQIAGNLVFVSGSDAKRGNGYLVNPSYLSPGSYRIFAEIDTLHNWERLADDSYYLLNKIGTEYSESGTYFPPNWILVNDPDGSISSAEKYITESSDLYGFDAFRIPFRIALDAEWFGGGQAIQYLEKIEPFYIREWNEGKIYAIYNLDGENKVDYESLSTYAGALSVFKFTDSKKASEVYNRIYLQKLKYDEGYWGDKNNYYDQNWAWFATALYTNNLPNLFQQ</sequence>
<dbReference type="InterPro" id="IPR038731">
    <property type="entry name" value="RgtA/B/C-like"/>
</dbReference>
<feature type="transmembrane region" description="Helical" evidence="14">
    <location>
        <begin position="319"/>
        <end position="336"/>
    </location>
</feature>
<evidence type="ECO:0000256" key="14">
    <source>
        <dbReference type="SAM" id="Phobius"/>
    </source>
</evidence>
<dbReference type="PROSITE" id="PS00812">
    <property type="entry name" value="GLYCOSYL_HYDROL_F8"/>
    <property type="match status" value="1"/>
</dbReference>
<evidence type="ECO:0000256" key="6">
    <source>
        <dbReference type="ARBA" id="ARBA00022692"/>
    </source>
</evidence>
<evidence type="ECO:0000313" key="17">
    <source>
        <dbReference type="Proteomes" id="UP000177501"/>
    </source>
</evidence>
<dbReference type="InterPro" id="IPR012341">
    <property type="entry name" value="6hp_glycosidase-like_sf"/>
</dbReference>
<keyword evidence="4" id="KW-0328">Glycosyltransferase</keyword>
<keyword evidence="6 14" id="KW-0812">Transmembrane</keyword>
<evidence type="ECO:0000256" key="3">
    <source>
        <dbReference type="ARBA" id="ARBA00022475"/>
    </source>
</evidence>
<organism evidence="16 17">
    <name type="scientific">Candidatus Woesebacteria bacterium RIFCSPLOWO2_01_FULL_37_19</name>
    <dbReference type="NCBI Taxonomy" id="1802514"/>
    <lineage>
        <taxon>Bacteria</taxon>
        <taxon>Candidatus Woeseibacteriota</taxon>
    </lineage>
</organism>
<name>A0A1F8B4T9_9BACT</name>
<dbReference type="AlphaFoldDB" id="A0A1F8B4T9"/>
<dbReference type="InterPro" id="IPR019834">
    <property type="entry name" value="Glyco_hydro_8_CS"/>
</dbReference>
<evidence type="ECO:0000256" key="12">
    <source>
        <dbReference type="PROSITE-ProRule" id="PRU10058"/>
    </source>
</evidence>
<keyword evidence="8 13" id="KW-0378">Hydrolase</keyword>
<dbReference type="PANTHER" id="PTHR33908">
    <property type="entry name" value="MANNOSYLTRANSFERASE YKCB-RELATED"/>
    <property type="match status" value="1"/>
</dbReference>
<evidence type="ECO:0000313" key="16">
    <source>
        <dbReference type="EMBL" id="OGM58418.1"/>
    </source>
</evidence>
<dbReference type="InterPro" id="IPR002037">
    <property type="entry name" value="Glyco_hydro_8"/>
</dbReference>
<dbReference type="Gene3D" id="1.50.10.10">
    <property type="match status" value="1"/>
</dbReference>